<accession>A0ABQ8GTP8</accession>
<dbReference type="InterPro" id="IPR036188">
    <property type="entry name" value="FAD/NAD-bd_sf"/>
</dbReference>
<organism evidence="2 3">
    <name type="scientific">Macrophomina phaseolina</name>
    <dbReference type="NCBI Taxonomy" id="35725"/>
    <lineage>
        <taxon>Eukaryota</taxon>
        <taxon>Fungi</taxon>
        <taxon>Dikarya</taxon>
        <taxon>Ascomycota</taxon>
        <taxon>Pezizomycotina</taxon>
        <taxon>Dothideomycetes</taxon>
        <taxon>Dothideomycetes incertae sedis</taxon>
        <taxon>Botryosphaeriales</taxon>
        <taxon>Botryosphaeriaceae</taxon>
        <taxon>Macrophomina</taxon>
    </lineage>
</organism>
<dbReference type="EMBL" id="JAGTJR010000003">
    <property type="protein sequence ID" value="KAH7062616.1"/>
    <property type="molecule type" value="Genomic_DNA"/>
</dbReference>
<dbReference type="InterPro" id="IPR050464">
    <property type="entry name" value="Zeta_carotene_desat/Oxidored"/>
</dbReference>
<gene>
    <name evidence="2" type="ORF">B0J12DRAFT_241776</name>
</gene>
<reference evidence="2 3" key="1">
    <citation type="journal article" date="2021" name="Nat. Commun.">
        <title>Genetic determinants of endophytism in the Arabidopsis root mycobiome.</title>
        <authorList>
            <person name="Mesny F."/>
            <person name="Miyauchi S."/>
            <person name="Thiergart T."/>
            <person name="Pickel B."/>
            <person name="Atanasova L."/>
            <person name="Karlsson M."/>
            <person name="Huettel B."/>
            <person name="Barry K.W."/>
            <person name="Haridas S."/>
            <person name="Chen C."/>
            <person name="Bauer D."/>
            <person name="Andreopoulos W."/>
            <person name="Pangilinan J."/>
            <person name="LaButti K."/>
            <person name="Riley R."/>
            <person name="Lipzen A."/>
            <person name="Clum A."/>
            <person name="Drula E."/>
            <person name="Henrissat B."/>
            <person name="Kohler A."/>
            <person name="Grigoriev I.V."/>
            <person name="Martin F.M."/>
            <person name="Hacquard S."/>
        </authorList>
    </citation>
    <scope>NUCLEOTIDE SEQUENCE [LARGE SCALE GENOMIC DNA]</scope>
    <source>
        <strain evidence="2 3">MPI-SDFR-AT-0080</strain>
    </source>
</reference>
<feature type="region of interest" description="Disordered" evidence="1">
    <location>
        <begin position="154"/>
        <end position="220"/>
    </location>
</feature>
<comment type="caution">
    <text evidence="2">The sequence shown here is derived from an EMBL/GenBank/DDBJ whole genome shotgun (WGS) entry which is preliminary data.</text>
</comment>
<feature type="compositionally biased region" description="Gly residues" evidence="1">
    <location>
        <begin position="198"/>
        <end position="212"/>
    </location>
</feature>
<evidence type="ECO:0000256" key="1">
    <source>
        <dbReference type="SAM" id="MobiDB-lite"/>
    </source>
</evidence>
<dbReference type="Gene3D" id="3.50.50.60">
    <property type="entry name" value="FAD/NAD(P)-binding domain"/>
    <property type="match status" value="2"/>
</dbReference>
<protein>
    <submittedName>
        <fullName evidence="2">Uncharacterized protein</fullName>
    </submittedName>
</protein>
<proteinExistence type="predicted"/>
<name>A0ABQ8GTP8_9PEZI</name>
<dbReference type="PANTHER" id="PTHR42923:SF3">
    <property type="entry name" value="PROTOPORPHYRINOGEN OXIDASE"/>
    <property type="match status" value="1"/>
</dbReference>
<dbReference type="Proteomes" id="UP000774617">
    <property type="component" value="Unassembled WGS sequence"/>
</dbReference>
<sequence length="404" mass="42336">MRIAILGGGITDLTATFYASRCFLDATIALSERSRLGGIIGPVYTRVYDTPACDTSPRTLRANASRAIVTLDLVTPLPTCTLPSPPPAHPQLRPPPAAHPAALPFPLRQSPITRSLTPFPILPLSLSLTLAPRRHRPLLRLPPHSLLPRCPPLPPPLGSSPARPHRPVHPCVRKTPVGRAGGRCGEAERPGVHSETAGGRGESQVGGCGGQMLRGKRGEAGDEARWVRGMRDGVAKAVARELQMGEVSFYNSVGGMGTLVGALDGGEGEGGGEGGGLAISLCYGTPFVKSPSTHGFGWIIPRSVPSSLCPESVIGAVFDSDALTDQDDFPGTKTAVVLGGALWSGSSECPTSKTAVSMAQDVVKWWLGVVVEPIRALKTLHQNAIPQYTVGHGSRMAVARRTAA</sequence>
<keyword evidence="3" id="KW-1185">Reference proteome</keyword>
<feature type="compositionally biased region" description="Basic residues" evidence="1">
    <location>
        <begin position="163"/>
        <end position="172"/>
    </location>
</feature>
<evidence type="ECO:0000313" key="3">
    <source>
        <dbReference type="Proteomes" id="UP000774617"/>
    </source>
</evidence>
<dbReference type="PANTHER" id="PTHR42923">
    <property type="entry name" value="PROTOPORPHYRINOGEN OXIDASE"/>
    <property type="match status" value="1"/>
</dbReference>
<dbReference type="SUPFAM" id="SSF54373">
    <property type="entry name" value="FAD-linked reductases, C-terminal domain"/>
    <property type="match status" value="1"/>
</dbReference>
<evidence type="ECO:0000313" key="2">
    <source>
        <dbReference type="EMBL" id="KAH7062616.1"/>
    </source>
</evidence>